<evidence type="ECO:0000313" key="2">
    <source>
        <dbReference type="Proteomes" id="UP000182126"/>
    </source>
</evidence>
<reference evidence="1 2" key="1">
    <citation type="submission" date="2016-10" db="EMBL/GenBank/DDBJ databases">
        <authorList>
            <person name="de Groot N.N."/>
        </authorList>
    </citation>
    <scope>NUCLEOTIDE SEQUENCE [LARGE SCALE GENOMIC DNA]</scope>
    <source>
        <strain evidence="1 2">DSM 15019</strain>
    </source>
</reference>
<proteinExistence type="predicted"/>
<dbReference type="Proteomes" id="UP000182126">
    <property type="component" value="Chromosome I"/>
</dbReference>
<dbReference type="AlphaFoldDB" id="A0A1H1WET3"/>
<gene>
    <name evidence="1" type="ORF">SAMN04489809_3116</name>
</gene>
<accession>A0A1H1WET3</accession>
<protein>
    <submittedName>
        <fullName evidence="1">Uncharacterized protein</fullName>
    </submittedName>
</protein>
<evidence type="ECO:0000313" key="1">
    <source>
        <dbReference type="EMBL" id="SDS95554.1"/>
    </source>
</evidence>
<sequence length="158" mass="17245">MCQSRNRGRECEKPQTVTANPLEAEAERQFLDTWGDVEVIETISEEVVPEGLDNVLDAIAQTLESMGRPGADVMGLAARMVTLGEERDRLTALPTISAVQRRTGETYGEVWARGSVAERRKIMLGAGAFVTVYPAAARGHFDPERVVVSDELAGQLDD</sequence>
<dbReference type="EMBL" id="LT629770">
    <property type="protein sequence ID" value="SDS95554.1"/>
    <property type="molecule type" value="Genomic_DNA"/>
</dbReference>
<name>A0A1H1WET3_9MICO</name>
<organism evidence="1 2">
    <name type="scientific">Microbacterium paraoxydans</name>
    <dbReference type="NCBI Taxonomy" id="199592"/>
    <lineage>
        <taxon>Bacteria</taxon>
        <taxon>Bacillati</taxon>
        <taxon>Actinomycetota</taxon>
        <taxon>Actinomycetes</taxon>
        <taxon>Micrococcales</taxon>
        <taxon>Microbacteriaceae</taxon>
        <taxon>Microbacterium</taxon>
    </lineage>
</organism>